<dbReference type="NCBIfam" id="TIGR03816">
    <property type="entry name" value="tadE_like_DECH"/>
    <property type="match status" value="1"/>
</dbReference>
<accession>A0A839RYC5</accession>
<keyword evidence="5" id="KW-1185">Reference proteome</keyword>
<keyword evidence="2" id="KW-0472">Membrane</keyword>
<evidence type="ECO:0000313" key="5">
    <source>
        <dbReference type="Proteomes" id="UP000550714"/>
    </source>
</evidence>
<dbReference type="Proteomes" id="UP000550714">
    <property type="component" value="Unassembled WGS sequence"/>
</dbReference>
<comment type="caution">
    <text evidence="4">The sequence shown here is derived from an EMBL/GenBank/DDBJ whole genome shotgun (WGS) entry which is preliminary data.</text>
</comment>
<feature type="region of interest" description="Disordered" evidence="1">
    <location>
        <begin position="100"/>
        <end position="172"/>
    </location>
</feature>
<dbReference type="Pfam" id="PF13400">
    <property type="entry name" value="Tad"/>
    <property type="match status" value="1"/>
</dbReference>
<gene>
    <name evidence="4" type="ORF">FHS23_001157</name>
</gene>
<organism evidence="4 5">
    <name type="scientific">Prauserella isguenensis</name>
    <dbReference type="NCBI Taxonomy" id="1470180"/>
    <lineage>
        <taxon>Bacteria</taxon>
        <taxon>Bacillati</taxon>
        <taxon>Actinomycetota</taxon>
        <taxon>Actinomycetes</taxon>
        <taxon>Pseudonocardiales</taxon>
        <taxon>Pseudonocardiaceae</taxon>
        <taxon>Prauserella</taxon>
    </lineage>
</organism>
<dbReference type="EMBL" id="JACHWU010000001">
    <property type="protein sequence ID" value="MBB3050162.1"/>
    <property type="molecule type" value="Genomic_DNA"/>
</dbReference>
<dbReference type="InterPro" id="IPR021202">
    <property type="entry name" value="Rv3654c-like"/>
</dbReference>
<proteinExistence type="predicted"/>
<protein>
    <submittedName>
        <fullName evidence="4">Secretion/DNA translocation related TadE-like protein</fullName>
    </submittedName>
</protein>
<dbReference type="RefSeq" id="WP_183648914.1">
    <property type="nucleotide sequence ID" value="NZ_JACHWU010000001.1"/>
</dbReference>
<evidence type="ECO:0000259" key="3">
    <source>
        <dbReference type="Pfam" id="PF13400"/>
    </source>
</evidence>
<dbReference type="InterPro" id="IPR028087">
    <property type="entry name" value="Tad_N"/>
</dbReference>
<evidence type="ECO:0000256" key="2">
    <source>
        <dbReference type="SAM" id="Phobius"/>
    </source>
</evidence>
<evidence type="ECO:0000313" key="4">
    <source>
        <dbReference type="EMBL" id="MBB3050162.1"/>
    </source>
</evidence>
<evidence type="ECO:0000256" key="1">
    <source>
        <dbReference type="SAM" id="MobiDB-lite"/>
    </source>
</evidence>
<name>A0A839RYC5_9PSEU</name>
<feature type="compositionally biased region" description="Basic and acidic residues" evidence="1">
    <location>
        <begin position="124"/>
        <end position="146"/>
    </location>
</feature>
<keyword evidence="2" id="KW-1133">Transmembrane helix</keyword>
<sequence length="172" mass="17807">MATVWGAFAIAGLMVVAGLVWLVGHVAVIRQQVSNAADLAALAAAGRVDRSASEACRFAATVTDRMHVELADCRVAHPDALVVVEKAGGPWLAPFGPVAARARAGPTTERDGGGTGEMTPTDGGHGDEQRSTARDERCARPVHRTDAAAGSPFRQGSAGWCAGRGIRRSSPR</sequence>
<keyword evidence="2" id="KW-0812">Transmembrane</keyword>
<feature type="domain" description="Putative Flp pilus-assembly TadG-like N-terminal" evidence="3">
    <location>
        <begin position="2"/>
        <end position="46"/>
    </location>
</feature>
<dbReference type="AlphaFoldDB" id="A0A839RYC5"/>
<feature type="transmembrane region" description="Helical" evidence="2">
    <location>
        <begin position="6"/>
        <end position="29"/>
    </location>
</feature>
<reference evidence="4 5" key="1">
    <citation type="submission" date="2020-08" db="EMBL/GenBank/DDBJ databases">
        <title>Genomic Encyclopedia of Type Strains, Phase III (KMG-III): the genomes of soil and plant-associated and newly described type strains.</title>
        <authorList>
            <person name="Whitman W."/>
        </authorList>
    </citation>
    <scope>NUCLEOTIDE SEQUENCE [LARGE SCALE GENOMIC DNA]</scope>
    <source>
        <strain evidence="4 5">CECT 8577</strain>
    </source>
</reference>